<keyword evidence="3" id="KW-1185">Reference proteome</keyword>
<name>A0A2R6WSQ7_MARPO</name>
<evidence type="ECO:0000256" key="1">
    <source>
        <dbReference type="SAM" id="Phobius"/>
    </source>
</evidence>
<organism evidence="2 3">
    <name type="scientific">Marchantia polymorpha</name>
    <name type="common">Common liverwort</name>
    <name type="synonym">Marchantia aquatica</name>
    <dbReference type="NCBI Taxonomy" id="3197"/>
    <lineage>
        <taxon>Eukaryota</taxon>
        <taxon>Viridiplantae</taxon>
        <taxon>Streptophyta</taxon>
        <taxon>Embryophyta</taxon>
        <taxon>Marchantiophyta</taxon>
        <taxon>Marchantiopsida</taxon>
        <taxon>Marchantiidae</taxon>
        <taxon>Marchantiales</taxon>
        <taxon>Marchantiaceae</taxon>
        <taxon>Marchantia</taxon>
    </lineage>
</organism>
<keyword evidence="1" id="KW-1133">Transmembrane helix</keyword>
<dbReference type="OrthoDB" id="10308444at2759"/>
<dbReference type="AlphaFoldDB" id="A0A2R6WSQ7"/>
<dbReference type="EMBL" id="KZ772733">
    <property type="protein sequence ID" value="PTQ36886.1"/>
    <property type="molecule type" value="Genomic_DNA"/>
</dbReference>
<evidence type="ECO:0000313" key="2">
    <source>
        <dbReference type="EMBL" id="PTQ36886.1"/>
    </source>
</evidence>
<keyword evidence="1" id="KW-0472">Membrane</keyword>
<reference evidence="3" key="1">
    <citation type="journal article" date="2017" name="Cell">
        <title>Insights into land plant evolution garnered from the Marchantia polymorpha genome.</title>
        <authorList>
            <person name="Bowman J.L."/>
            <person name="Kohchi T."/>
            <person name="Yamato K.T."/>
            <person name="Jenkins J."/>
            <person name="Shu S."/>
            <person name="Ishizaki K."/>
            <person name="Yamaoka S."/>
            <person name="Nishihama R."/>
            <person name="Nakamura Y."/>
            <person name="Berger F."/>
            <person name="Adam C."/>
            <person name="Aki S.S."/>
            <person name="Althoff F."/>
            <person name="Araki T."/>
            <person name="Arteaga-Vazquez M.A."/>
            <person name="Balasubrmanian S."/>
            <person name="Barry K."/>
            <person name="Bauer D."/>
            <person name="Boehm C.R."/>
            <person name="Briginshaw L."/>
            <person name="Caballero-Perez J."/>
            <person name="Catarino B."/>
            <person name="Chen F."/>
            <person name="Chiyoda S."/>
            <person name="Chovatia M."/>
            <person name="Davies K.M."/>
            <person name="Delmans M."/>
            <person name="Demura T."/>
            <person name="Dierschke T."/>
            <person name="Dolan L."/>
            <person name="Dorantes-Acosta A.E."/>
            <person name="Eklund D.M."/>
            <person name="Florent S.N."/>
            <person name="Flores-Sandoval E."/>
            <person name="Fujiyama A."/>
            <person name="Fukuzawa H."/>
            <person name="Galik B."/>
            <person name="Grimanelli D."/>
            <person name="Grimwood J."/>
            <person name="Grossniklaus U."/>
            <person name="Hamada T."/>
            <person name="Haseloff J."/>
            <person name="Hetherington A.J."/>
            <person name="Higo A."/>
            <person name="Hirakawa Y."/>
            <person name="Hundley H.N."/>
            <person name="Ikeda Y."/>
            <person name="Inoue K."/>
            <person name="Inoue S.I."/>
            <person name="Ishida S."/>
            <person name="Jia Q."/>
            <person name="Kakita M."/>
            <person name="Kanazawa T."/>
            <person name="Kawai Y."/>
            <person name="Kawashima T."/>
            <person name="Kennedy M."/>
            <person name="Kinose K."/>
            <person name="Kinoshita T."/>
            <person name="Kohara Y."/>
            <person name="Koide E."/>
            <person name="Komatsu K."/>
            <person name="Kopischke S."/>
            <person name="Kubo M."/>
            <person name="Kyozuka J."/>
            <person name="Lagercrantz U."/>
            <person name="Lin S.S."/>
            <person name="Lindquist E."/>
            <person name="Lipzen A.M."/>
            <person name="Lu C.W."/>
            <person name="De Luna E."/>
            <person name="Martienssen R.A."/>
            <person name="Minamino N."/>
            <person name="Mizutani M."/>
            <person name="Mizutani M."/>
            <person name="Mochizuki N."/>
            <person name="Monte I."/>
            <person name="Mosher R."/>
            <person name="Nagasaki H."/>
            <person name="Nakagami H."/>
            <person name="Naramoto S."/>
            <person name="Nishitani K."/>
            <person name="Ohtani M."/>
            <person name="Okamoto T."/>
            <person name="Okumura M."/>
            <person name="Phillips J."/>
            <person name="Pollak B."/>
            <person name="Reinders A."/>
            <person name="Rovekamp M."/>
            <person name="Sano R."/>
            <person name="Sawa S."/>
            <person name="Schmid M.W."/>
            <person name="Shirakawa M."/>
            <person name="Solano R."/>
            <person name="Spunde A."/>
            <person name="Suetsugu N."/>
            <person name="Sugano S."/>
            <person name="Sugiyama A."/>
            <person name="Sun R."/>
            <person name="Suzuki Y."/>
            <person name="Takenaka M."/>
            <person name="Takezawa D."/>
            <person name="Tomogane H."/>
            <person name="Tsuzuki M."/>
            <person name="Ueda T."/>
            <person name="Umeda M."/>
            <person name="Ward J.M."/>
            <person name="Watanabe Y."/>
            <person name="Yazaki K."/>
            <person name="Yokoyama R."/>
            <person name="Yoshitake Y."/>
            <person name="Yotsui I."/>
            <person name="Zachgo S."/>
            <person name="Schmutz J."/>
        </authorList>
    </citation>
    <scope>NUCLEOTIDE SEQUENCE [LARGE SCALE GENOMIC DNA]</scope>
    <source>
        <strain evidence="3">Tak-1</strain>
    </source>
</reference>
<dbReference type="Proteomes" id="UP000244005">
    <property type="component" value="Unassembled WGS sequence"/>
</dbReference>
<gene>
    <name evidence="2" type="ORF">MARPO_0061s0129</name>
</gene>
<sequence length="204" mass="23340">MLLDVHPVMSARYCVRRPDGKGGSKLLCVDCSVDEELKIIKHYTVCAKAADCPTKYKDKPIWNSTSRLCEPCDPEEGCIDTGSVRFHFPRNDQFPLNCTRGVEDIKGRRCICPAGWTSDFSQSPYNFSWCDVMSDDHPYMVRRRVFEQPDRSYALVIAVSVIGIVTSCCFVMCFFSLLRRLCRQITRKYRNSQSSKLQVGRNVP</sequence>
<keyword evidence="1" id="KW-0812">Transmembrane</keyword>
<proteinExistence type="predicted"/>
<accession>A0A2R6WSQ7</accession>
<dbReference type="Gramene" id="Mp1g23910.1">
    <property type="protein sequence ID" value="Mp1g23910.1.cds"/>
    <property type="gene ID" value="Mp1g23910"/>
</dbReference>
<evidence type="ECO:0000313" key="3">
    <source>
        <dbReference type="Proteomes" id="UP000244005"/>
    </source>
</evidence>
<protein>
    <submittedName>
        <fullName evidence="2">Uncharacterized protein</fullName>
    </submittedName>
</protein>
<feature type="transmembrane region" description="Helical" evidence="1">
    <location>
        <begin position="153"/>
        <end position="178"/>
    </location>
</feature>